<sequence>MLAALPAHAASVSFFLDQSNRLPDGPDDPDYLSVTLDEIEGGVKVVVNTLDWFNGIKGDHFGIQKFGFSFDGEAWGEVTGLPPHWRVRENRRMDGFGRFDIRLQGKGKNRMEELSFTVDGVTLGDFDSLMAAQVAGFEWCRIVDRRRNDDDDDDDDRRRSDNDDGRRNDNDDRWRNDDDDGRRNWCEGRNCTTSAYFAGSMPVSQIPVPAAAWMLGSGLLGLIGIARRRGPRSQRNLI</sequence>
<feature type="transmembrane region" description="Helical" evidence="2">
    <location>
        <begin position="206"/>
        <end position="226"/>
    </location>
</feature>
<evidence type="ECO:0008006" key="5">
    <source>
        <dbReference type="Google" id="ProtNLM"/>
    </source>
</evidence>
<name>A0A1F6U3H4_9PROT</name>
<accession>A0A1F6U3H4</accession>
<evidence type="ECO:0000256" key="1">
    <source>
        <dbReference type="SAM" id="MobiDB-lite"/>
    </source>
</evidence>
<evidence type="ECO:0000256" key="2">
    <source>
        <dbReference type="SAM" id="Phobius"/>
    </source>
</evidence>
<dbReference type="EMBL" id="MFTC01000029">
    <property type="protein sequence ID" value="OGI51943.1"/>
    <property type="molecule type" value="Genomic_DNA"/>
</dbReference>
<comment type="caution">
    <text evidence="3">The sequence shown here is derived from an EMBL/GenBank/DDBJ whole genome shotgun (WGS) entry which is preliminary data.</text>
</comment>
<protein>
    <recommendedName>
        <fullName evidence="5">PEP-CTERM protein-sorting domain-containing protein</fullName>
    </recommendedName>
</protein>
<dbReference type="AlphaFoldDB" id="A0A1F6U3H4"/>
<keyword evidence="2" id="KW-1133">Transmembrane helix</keyword>
<gene>
    <name evidence="3" type="ORF">A3A87_08910</name>
</gene>
<evidence type="ECO:0000313" key="4">
    <source>
        <dbReference type="Proteomes" id="UP000179037"/>
    </source>
</evidence>
<proteinExistence type="predicted"/>
<feature type="compositionally biased region" description="Basic and acidic residues" evidence="1">
    <location>
        <begin position="156"/>
        <end position="179"/>
    </location>
</feature>
<reference evidence="3 4" key="1">
    <citation type="journal article" date="2016" name="Nat. Commun.">
        <title>Thousands of microbial genomes shed light on interconnected biogeochemical processes in an aquifer system.</title>
        <authorList>
            <person name="Anantharaman K."/>
            <person name="Brown C.T."/>
            <person name="Hug L.A."/>
            <person name="Sharon I."/>
            <person name="Castelle C.J."/>
            <person name="Probst A.J."/>
            <person name="Thomas B.C."/>
            <person name="Singh A."/>
            <person name="Wilkins M.J."/>
            <person name="Karaoz U."/>
            <person name="Brodie E.L."/>
            <person name="Williams K.H."/>
            <person name="Hubbard S.S."/>
            <person name="Banfield J.F."/>
        </authorList>
    </citation>
    <scope>NUCLEOTIDE SEQUENCE [LARGE SCALE GENOMIC DNA]</scope>
</reference>
<keyword evidence="2" id="KW-0812">Transmembrane</keyword>
<dbReference type="Proteomes" id="UP000179037">
    <property type="component" value="Unassembled WGS sequence"/>
</dbReference>
<feature type="region of interest" description="Disordered" evidence="1">
    <location>
        <begin position="148"/>
        <end position="179"/>
    </location>
</feature>
<keyword evidence="2" id="KW-0472">Membrane</keyword>
<organism evidence="3 4">
    <name type="scientific">Candidatus Muproteobacteria bacterium RIFCSPLOWO2_01_FULL_60_18</name>
    <dbReference type="NCBI Taxonomy" id="1817768"/>
    <lineage>
        <taxon>Bacteria</taxon>
        <taxon>Pseudomonadati</taxon>
        <taxon>Pseudomonadota</taxon>
        <taxon>Candidatus Muproteobacteria</taxon>
    </lineage>
</organism>
<dbReference type="STRING" id="1817768.A3A87_08910"/>
<evidence type="ECO:0000313" key="3">
    <source>
        <dbReference type="EMBL" id="OGI51943.1"/>
    </source>
</evidence>